<dbReference type="Proteomes" id="UP000663823">
    <property type="component" value="Unassembled WGS sequence"/>
</dbReference>
<accession>A0A819LGH0</accession>
<protein>
    <submittedName>
        <fullName evidence="1">Uncharacterized protein</fullName>
    </submittedName>
</protein>
<name>A0A819LGH0_9BILA</name>
<dbReference type="EMBL" id="CAJOAX010005805">
    <property type="protein sequence ID" value="CAF3960741.1"/>
    <property type="molecule type" value="Genomic_DNA"/>
</dbReference>
<proteinExistence type="predicted"/>
<organism evidence="1 2">
    <name type="scientific">Rotaria sordida</name>
    <dbReference type="NCBI Taxonomy" id="392033"/>
    <lineage>
        <taxon>Eukaryota</taxon>
        <taxon>Metazoa</taxon>
        <taxon>Spiralia</taxon>
        <taxon>Gnathifera</taxon>
        <taxon>Rotifera</taxon>
        <taxon>Eurotatoria</taxon>
        <taxon>Bdelloidea</taxon>
        <taxon>Philodinida</taxon>
        <taxon>Philodinidae</taxon>
        <taxon>Rotaria</taxon>
    </lineage>
</organism>
<evidence type="ECO:0000313" key="2">
    <source>
        <dbReference type="Proteomes" id="UP000663823"/>
    </source>
</evidence>
<gene>
    <name evidence="1" type="ORF">OTI717_LOCUS26888</name>
</gene>
<reference evidence="1" key="1">
    <citation type="submission" date="2021-02" db="EMBL/GenBank/DDBJ databases">
        <authorList>
            <person name="Nowell W R."/>
        </authorList>
    </citation>
    <scope>NUCLEOTIDE SEQUENCE</scope>
</reference>
<comment type="caution">
    <text evidence="1">The sequence shown here is derived from an EMBL/GenBank/DDBJ whole genome shotgun (WGS) entry which is preliminary data.</text>
</comment>
<sequence length="198" mass="23200">MHDSNITKCDPNALTFVDNYLNEIEYLHSFNHYKTDLAQYGRWKASQLRTCVALIFIFKNCSFLIKMARYTTSITPGRTRKLPVGALNIQTPFIDDMDEFSADENEIDDNYSIIRNIPFHSQQQCKSSVRRSYHNKNTNAYYTSQVKRKRLQVQVDDELQGSLMENFKIIQNMFKDLNRKVDILTERGSTFEKKIGQC</sequence>
<dbReference type="AlphaFoldDB" id="A0A819LGH0"/>
<evidence type="ECO:0000313" key="1">
    <source>
        <dbReference type="EMBL" id="CAF3960741.1"/>
    </source>
</evidence>